<dbReference type="AlphaFoldDB" id="A0A6P6LWI6"/>
<evidence type="ECO:0000256" key="3">
    <source>
        <dbReference type="SAM" id="SignalP"/>
    </source>
</evidence>
<dbReference type="Proteomes" id="UP000515129">
    <property type="component" value="Chromosome 44"/>
</dbReference>
<keyword evidence="4" id="KW-1185">Reference proteome</keyword>
<evidence type="ECO:0000256" key="1">
    <source>
        <dbReference type="SAM" id="MobiDB-lite"/>
    </source>
</evidence>
<feature type="region of interest" description="Disordered" evidence="1">
    <location>
        <begin position="249"/>
        <end position="275"/>
    </location>
</feature>
<evidence type="ECO:0000313" key="6">
    <source>
        <dbReference type="RefSeq" id="XP_026088198.1"/>
    </source>
</evidence>
<accession>A0A6P6LWI6</accession>
<sequence length="330" mass="36397">MPTVLCLCLLFFLPSGLSGEHFSYSSLTGPLGGSITLPCNYSDAEDLSTVLTCGIQTAYGTGQSKYYERRVLKTGTCDLTLHDLKTTDAGRCHLKGYVNDQLLRSYIFDISIDVPLTARIGEEVMFDDLPRDAESVKHLSNTSSIDVWRREQGVLTDRLMDKDGHLIIKNFRSRDAGTYRVLNSTGGVLVTVMLTEWSTASKDKQDSTRDDNTKVTARDHVCTWIVIGLVGALIALIVITHQYLKRTKERDSSLESETVQEPRSPNDHLTLAMSSPSVPTDLQSCISCSIHTGSVSTASPQQHMLTHTQNSCSAFNPCKVHTHTVNTHTL</sequence>
<dbReference type="RefSeq" id="XP_026088197.1">
    <property type="nucleotide sequence ID" value="XM_026232412.1"/>
</dbReference>
<keyword evidence="2" id="KW-1133">Transmembrane helix</keyword>
<name>A0A6P6LWI6_CARAU</name>
<evidence type="ECO:0000313" key="4">
    <source>
        <dbReference type="Proteomes" id="UP000515129"/>
    </source>
</evidence>
<evidence type="ECO:0000313" key="5">
    <source>
        <dbReference type="RefSeq" id="XP_026088197.1"/>
    </source>
</evidence>
<keyword evidence="3" id="KW-0732">Signal</keyword>
<dbReference type="KEGG" id="caua:113062509"/>
<dbReference type="OrthoDB" id="8946034at2759"/>
<dbReference type="GeneID" id="113062509"/>
<evidence type="ECO:0000256" key="2">
    <source>
        <dbReference type="SAM" id="Phobius"/>
    </source>
</evidence>
<feature type="signal peptide" evidence="3">
    <location>
        <begin position="1"/>
        <end position="19"/>
    </location>
</feature>
<proteinExistence type="predicted"/>
<feature type="transmembrane region" description="Helical" evidence="2">
    <location>
        <begin position="224"/>
        <end position="244"/>
    </location>
</feature>
<feature type="chain" id="PRO_5044650002" evidence="3">
    <location>
        <begin position="20"/>
        <end position="330"/>
    </location>
</feature>
<reference evidence="5 6" key="1">
    <citation type="submission" date="2025-04" db="UniProtKB">
        <authorList>
            <consortium name="RefSeq"/>
        </authorList>
    </citation>
    <scope>IDENTIFICATION</scope>
    <source>
        <strain evidence="5 6">Wakin</strain>
        <tissue evidence="5 6">Muscle</tissue>
    </source>
</reference>
<keyword evidence="2" id="KW-0812">Transmembrane</keyword>
<dbReference type="RefSeq" id="XP_026088198.1">
    <property type="nucleotide sequence ID" value="XM_026232413.1"/>
</dbReference>
<protein>
    <submittedName>
        <fullName evidence="5 6">Uncharacterized protein LOC113062509</fullName>
    </submittedName>
</protein>
<gene>
    <name evidence="5 6" type="primary">LOC113062509</name>
</gene>
<organism evidence="4 5">
    <name type="scientific">Carassius auratus</name>
    <name type="common">Goldfish</name>
    <dbReference type="NCBI Taxonomy" id="7957"/>
    <lineage>
        <taxon>Eukaryota</taxon>
        <taxon>Metazoa</taxon>
        <taxon>Chordata</taxon>
        <taxon>Craniata</taxon>
        <taxon>Vertebrata</taxon>
        <taxon>Euteleostomi</taxon>
        <taxon>Actinopterygii</taxon>
        <taxon>Neopterygii</taxon>
        <taxon>Teleostei</taxon>
        <taxon>Ostariophysi</taxon>
        <taxon>Cypriniformes</taxon>
        <taxon>Cyprinidae</taxon>
        <taxon>Cyprininae</taxon>
        <taxon>Carassius</taxon>
    </lineage>
</organism>
<keyword evidence="2" id="KW-0472">Membrane</keyword>